<reference evidence="2 3" key="1">
    <citation type="journal article" date="2013" name="Genome Announc.">
        <title>Draft Genome Sequence of Desulfotignum phosphitoxidans DSM 13687 Strain FiPS-3.</title>
        <authorList>
            <person name="Poehlein A."/>
            <person name="Daniel R."/>
            <person name="Simeonova D.D."/>
        </authorList>
    </citation>
    <scope>NUCLEOTIDE SEQUENCE [LARGE SCALE GENOMIC DNA]</scope>
    <source>
        <strain evidence="2 3">DSM 13687</strain>
    </source>
</reference>
<accession>S0G0M4</accession>
<dbReference type="PATRIC" id="fig|1286635.3.peg.1129"/>
<dbReference type="AlphaFoldDB" id="S0G0M4"/>
<keyword evidence="3" id="KW-1185">Reference proteome</keyword>
<feature type="region of interest" description="Disordered" evidence="1">
    <location>
        <begin position="131"/>
        <end position="150"/>
    </location>
</feature>
<comment type="caution">
    <text evidence="2">The sequence shown here is derived from an EMBL/GenBank/DDBJ whole genome shotgun (WGS) entry which is preliminary data.</text>
</comment>
<evidence type="ECO:0000256" key="1">
    <source>
        <dbReference type="SAM" id="MobiDB-lite"/>
    </source>
</evidence>
<evidence type="ECO:0000313" key="2">
    <source>
        <dbReference type="EMBL" id="EMS80470.1"/>
    </source>
</evidence>
<organism evidence="2 3">
    <name type="scientific">Desulfotignum phosphitoxidans DSM 13687</name>
    <dbReference type="NCBI Taxonomy" id="1286635"/>
    <lineage>
        <taxon>Bacteria</taxon>
        <taxon>Pseudomonadati</taxon>
        <taxon>Thermodesulfobacteriota</taxon>
        <taxon>Desulfobacteria</taxon>
        <taxon>Desulfobacterales</taxon>
        <taxon>Desulfobacteraceae</taxon>
        <taxon>Desulfotignum</taxon>
    </lineage>
</organism>
<name>S0G0M4_9BACT</name>
<proteinExistence type="predicted"/>
<dbReference type="Proteomes" id="UP000014216">
    <property type="component" value="Unassembled WGS sequence"/>
</dbReference>
<protein>
    <submittedName>
        <fullName evidence="2">Uncharacterized protein</fullName>
    </submittedName>
</protein>
<evidence type="ECO:0000313" key="3">
    <source>
        <dbReference type="Proteomes" id="UP000014216"/>
    </source>
</evidence>
<dbReference type="EMBL" id="APJX01000002">
    <property type="protein sequence ID" value="EMS80470.1"/>
    <property type="molecule type" value="Genomic_DNA"/>
</dbReference>
<sequence length="473" mass="51953">MFGSDLASWKWRYAGATGDFDSARYLLYQIGNMKNTIFQKLIKALMAVSLVICMAAGSVPNVHASDTHGTRQYILDLINWIRLDPVEYARGLGYDAQTLMDQNPWLITLVEQGLPMVVSREYLQLQAAARNDMSGAAPEPEPSLSQDPAETGQISGAVSFLNFVDPQAAVGFVINHQFKKELDPGFSGRRLILNPSLDFAGADFRADRSTTDGSRLAYQVMAVLGSGITRSQRQMLNLINQVRHDPTAAVRVPDYSLAQFAGRVRTPLFFHDVLQAFADTEFLRTPEYAIHAQNFGYPGLWVTRSSVLEIFPKTDADTMVSWLFSALVLNEAKGLAGGPVIFGSYYTDAGISLAFTSGQTLDHASLALVTGITEQDTPGYSRIYGMVYADANQDRVYTPGEGRSGRTVSVYDLVTFQPAATVVTDETGHFSVRLPSDRPYAFQTGEGDTLVSRDLYLTENQFFSLPVPVDALP</sequence>
<gene>
    <name evidence="2" type="ORF">Dpo_2c01590</name>
</gene>